<evidence type="ECO:0000313" key="8">
    <source>
        <dbReference type="Proteomes" id="UP001297581"/>
    </source>
</evidence>
<dbReference type="InterPro" id="IPR008972">
    <property type="entry name" value="Cupredoxin"/>
</dbReference>
<dbReference type="AlphaFoldDB" id="A0AAJ1BHR5"/>
<dbReference type="EMBL" id="JAKUDL010000003">
    <property type="protein sequence ID" value="MCH4294970.1"/>
    <property type="molecule type" value="Genomic_DNA"/>
</dbReference>
<keyword evidence="3 5" id="KW-0249">Electron transport</keyword>
<keyword evidence="1 5" id="KW-0813">Transport</keyword>
<dbReference type="InterPro" id="IPR050845">
    <property type="entry name" value="Cu-binding_ET"/>
</dbReference>
<proteinExistence type="predicted"/>
<reference evidence="7 8" key="1">
    <citation type="submission" date="2022-02" db="EMBL/GenBank/DDBJ databases">
        <title>The genome sequence of Shewanella sp. 3B26.</title>
        <authorList>
            <person name="Du J."/>
        </authorList>
    </citation>
    <scope>NUCLEOTIDE SEQUENCE [LARGE SCALE GENOMIC DNA]</scope>
    <source>
        <strain evidence="7 8">3B26</strain>
    </source>
</reference>
<evidence type="ECO:0000256" key="4">
    <source>
        <dbReference type="ARBA" id="ARBA00023008"/>
    </source>
</evidence>
<organism evidence="7 8">
    <name type="scientific">Shewanella zhuhaiensis</name>
    <dbReference type="NCBI Taxonomy" id="2919576"/>
    <lineage>
        <taxon>Bacteria</taxon>
        <taxon>Pseudomonadati</taxon>
        <taxon>Pseudomonadota</taxon>
        <taxon>Gammaproteobacteria</taxon>
        <taxon>Alteromonadales</taxon>
        <taxon>Shewanellaceae</taxon>
        <taxon>Shewanella</taxon>
    </lineage>
</organism>
<dbReference type="InterPro" id="IPR014068">
    <property type="entry name" value="Azurin"/>
</dbReference>
<dbReference type="GO" id="GO:0042597">
    <property type="term" value="C:periplasmic space"/>
    <property type="evidence" value="ECO:0007669"/>
    <property type="project" value="UniProtKB-SubCell"/>
</dbReference>
<protein>
    <recommendedName>
        <fullName evidence="5">Azurin</fullName>
    </recommendedName>
</protein>
<evidence type="ECO:0000256" key="2">
    <source>
        <dbReference type="ARBA" id="ARBA00022723"/>
    </source>
</evidence>
<comment type="function">
    <text evidence="5">Transfers electrons from cytochrome c551 to cytochrome oxidase.</text>
</comment>
<keyword evidence="4 5" id="KW-0186">Copper</keyword>
<accession>A0AAJ1BHR5</accession>
<dbReference type="Proteomes" id="UP001297581">
    <property type="component" value="Unassembled WGS sequence"/>
</dbReference>
<evidence type="ECO:0000259" key="6">
    <source>
        <dbReference type="Pfam" id="PF00127"/>
    </source>
</evidence>
<name>A0AAJ1BHR5_9GAMM</name>
<dbReference type="InterPro" id="IPR028871">
    <property type="entry name" value="BlueCu_1_BS"/>
</dbReference>
<keyword evidence="2 5" id="KW-0479">Metal-binding</keyword>
<feature type="chain" id="PRO_5042316072" description="Azurin" evidence="5">
    <location>
        <begin position="22"/>
        <end position="150"/>
    </location>
</feature>
<comment type="subcellular location">
    <subcellularLocation>
        <location evidence="5">Periplasm</location>
    </subcellularLocation>
</comment>
<evidence type="ECO:0000256" key="1">
    <source>
        <dbReference type="ARBA" id="ARBA00022448"/>
    </source>
</evidence>
<keyword evidence="8" id="KW-1185">Reference proteome</keyword>
<comment type="caution">
    <text evidence="7">The sequence shown here is derived from an EMBL/GenBank/DDBJ whole genome shotgun (WGS) entry which is preliminary data.</text>
</comment>
<gene>
    <name evidence="7" type="primary">azu</name>
    <name evidence="7" type="ORF">MJ923_11705</name>
</gene>
<evidence type="ECO:0000256" key="3">
    <source>
        <dbReference type="ARBA" id="ARBA00022982"/>
    </source>
</evidence>
<dbReference type="GO" id="GO:0005507">
    <property type="term" value="F:copper ion binding"/>
    <property type="evidence" value="ECO:0007669"/>
    <property type="project" value="UniProtKB-UniRule"/>
</dbReference>
<dbReference type="PROSITE" id="PS00196">
    <property type="entry name" value="COPPER_BLUE"/>
    <property type="match status" value="1"/>
</dbReference>
<dbReference type="InterPro" id="IPR000923">
    <property type="entry name" value="BlueCu_1"/>
</dbReference>
<evidence type="ECO:0000313" key="7">
    <source>
        <dbReference type="EMBL" id="MCH4294970.1"/>
    </source>
</evidence>
<feature type="domain" description="Blue (type 1) copper" evidence="6">
    <location>
        <begin position="23"/>
        <end position="147"/>
    </location>
</feature>
<dbReference type="GO" id="GO:0009055">
    <property type="term" value="F:electron transfer activity"/>
    <property type="evidence" value="ECO:0007669"/>
    <property type="project" value="InterPro"/>
</dbReference>
<evidence type="ECO:0000256" key="5">
    <source>
        <dbReference type="RuleBase" id="RU363017"/>
    </source>
</evidence>
<sequence>MRHFTLALLLGSSPLAAPAFASDCELSISANDAMQFSAQELTVPASCKQVTLTLTHTGTLPKTAMGHNWVLTKAADVQAVATDGMAAGPDAAYIKADDTRVLAHTALVGGGESTSVSFSLEGLAPAEAYRFFCSFPGHWAIMQGSFVITP</sequence>
<dbReference type="PANTHER" id="PTHR38439:SF2">
    <property type="entry name" value="OUTER MEMBRANE PROTEIN H.8"/>
    <property type="match status" value="1"/>
</dbReference>
<dbReference type="Gene3D" id="2.60.40.420">
    <property type="entry name" value="Cupredoxins - blue copper proteins"/>
    <property type="match status" value="1"/>
</dbReference>
<keyword evidence="5" id="KW-0574">Periplasm</keyword>
<dbReference type="NCBIfam" id="TIGR02695">
    <property type="entry name" value="azurin"/>
    <property type="match status" value="1"/>
</dbReference>
<keyword evidence="5" id="KW-0732">Signal</keyword>
<dbReference type="CDD" id="cd13922">
    <property type="entry name" value="Azurin"/>
    <property type="match status" value="1"/>
</dbReference>
<feature type="signal peptide" evidence="5">
    <location>
        <begin position="1"/>
        <end position="21"/>
    </location>
</feature>
<dbReference type="PANTHER" id="PTHR38439">
    <property type="entry name" value="AURACYANIN-B"/>
    <property type="match status" value="1"/>
</dbReference>
<dbReference type="Pfam" id="PF00127">
    <property type="entry name" value="Copper-bind"/>
    <property type="match status" value="1"/>
</dbReference>
<dbReference type="SUPFAM" id="SSF49503">
    <property type="entry name" value="Cupredoxins"/>
    <property type="match status" value="1"/>
</dbReference>
<dbReference type="RefSeq" id="WP_240591234.1">
    <property type="nucleotide sequence ID" value="NZ_JAKUDL010000003.1"/>
</dbReference>